<evidence type="ECO:0000313" key="12">
    <source>
        <dbReference type="EMBL" id="RCR71527.1"/>
    </source>
</evidence>
<accession>A0A368JV43</accession>
<dbReference type="PANTHER" id="PTHR45339:SF1">
    <property type="entry name" value="HYBRID SIGNAL TRANSDUCTION HISTIDINE KINASE J"/>
    <property type="match status" value="1"/>
</dbReference>
<evidence type="ECO:0000313" key="13">
    <source>
        <dbReference type="Proteomes" id="UP000253383"/>
    </source>
</evidence>
<dbReference type="EMBL" id="QOWE01000001">
    <property type="protein sequence ID" value="RCR71527.1"/>
    <property type="molecule type" value="Genomic_DNA"/>
</dbReference>
<evidence type="ECO:0000256" key="9">
    <source>
        <dbReference type="ARBA" id="ARBA00023136"/>
    </source>
</evidence>
<evidence type="ECO:0000256" key="10">
    <source>
        <dbReference type="PROSITE-ProRule" id="PRU00169"/>
    </source>
</evidence>
<evidence type="ECO:0000256" key="7">
    <source>
        <dbReference type="ARBA" id="ARBA00022989"/>
    </source>
</evidence>
<keyword evidence="7" id="KW-1133">Transmembrane helix</keyword>
<proteinExistence type="predicted"/>
<organism evidence="12 13">
    <name type="scientific">Larkinella punicea</name>
    <dbReference type="NCBI Taxonomy" id="2315727"/>
    <lineage>
        <taxon>Bacteria</taxon>
        <taxon>Pseudomonadati</taxon>
        <taxon>Bacteroidota</taxon>
        <taxon>Cytophagia</taxon>
        <taxon>Cytophagales</taxon>
        <taxon>Spirosomataceae</taxon>
        <taxon>Larkinella</taxon>
    </lineage>
</organism>
<dbReference type="SUPFAM" id="SSF47226">
    <property type="entry name" value="Histidine-containing phosphotransfer domain, HPT domain"/>
    <property type="match status" value="1"/>
</dbReference>
<dbReference type="Gene3D" id="1.20.120.160">
    <property type="entry name" value="HPT domain"/>
    <property type="match status" value="1"/>
</dbReference>
<evidence type="ECO:0000256" key="2">
    <source>
        <dbReference type="ARBA" id="ARBA00022475"/>
    </source>
</evidence>
<keyword evidence="8" id="KW-0902">Two-component regulatory system</keyword>
<evidence type="ECO:0000256" key="5">
    <source>
        <dbReference type="ARBA" id="ARBA00022741"/>
    </source>
</evidence>
<gene>
    <name evidence="12" type="ORF">DUE52_00945</name>
</gene>
<keyword evidence="13" id="KW-1185">Reference proteome</keyword>
<dbReference type="PANTHER" id="PTHR45339">
    <property type="entry name" value="HYBRID SIGNAL TRANSDUCTION HISTIDINE KINASE J"/>
    <property type="match status" value="1"/>
</dbReference>
<dbReference type="GO" id="GO:0005524">
    <property type="term" value="F:ATP binding"/>
    <property type="evidence" value="ECO:0007669"/>
    <property type="project" value="UniProtKB-KW"/>
</dbReference>
<dbReference type="Gene3D" id="3.40.50.2300">
    <property type="match status" value="1"/>
</dbReference>
<feature type="domain" description="Response regulatory" evidence="11">
    <location>
        <begin position="27"/>
        <end position="142"/>
    </location>
</feature>
<name>A0A368JV43_9BACT</name>
<dbReference type="CDD" id="cd17546">
    <property type="entry name" value="REC_hyHK_CKI1_RcsC-like"/>
    <property type="match status" value="1"/>
</dbReference>
<evidence type="ECO:0000256" key="1">
    <source>
        <dbReference type="ARBA" id="ARBA00004651"/>
    </source>
</evidence>
<evidence type="ECO:0000256" key="8">
    <source>
        <dbReference type="ARBA" id="ARBA00023012"/>
    </source>
</evidence>
<dbReference type="GO" id="GO:0005886">
    <property type="term" value="C:plasma membrane"/>
    <property type="evidence" value="ECO:0007669"/>
    <property type="project" value="UniProtKB-SubCell"/>
</dbReference>
<evidence type="ECO:0000256" key="3">
    <source>
        <dbReference type="ARBA" id="ARBA00022553"/>
    </source>
</evidence>
<keyword evidence="4" id="KW-0812">Transmembrane</keyword>
<keyword evidence="3 10" id="KW-0597">Phosphoprotein</keyword>
<dbReference type="PROSITE" id="PS50110">
    <property type="entry name" value="RESPONSE_REGULATORY"/>
    <property type="match status" value="1"/>
</dbReference>
<keyword evidence="2" id="KW-1003">Cell membrane</keyword>
<dbReference type="InterPro" id="IPR036641">
    <property type="entry name" value="HPT_dom_sf"/>
</dbReference>
<dbReference type="Pfam" id="PF00072">
    <property type="entry name" value="Response_reg"/>
    <property type="match status" value="1"/>
</dbReference>
<comment type="subcellular location">
    <subcellularLocation>
        <location evidence="1">Cell membrane</location>
        <topology evidence="1">Multi-pass membrane protein</topology>
    </subcellularLocation>
</comment>
<keyword evidence="5" id="KW-0547">Nucleotide-binding</keyword>
<dbReference type="SMART" id="SM00448">
    <property type="entry name" value="REC"/>
    <property type="match status" value="1"/>
</dbReference>
<dbReference type="InterPro" id="IPR011006">
    <property type="entry name" value="CheY-like_superfamily"/>
</dbReference>
<comment type="caution">
    <text evidence="12">The sequence shown here is derived from an EMBL/GenBank/DDBJ whole genome shotgun (WGS) entry which is preliminary data.</text>
</comment>
<feature type="modified residue" description="4-aspartylphosphate" evidence="10">
    <location>
        <position position="76"/>
    </location>
</feature>
<protein>
    <submittedName>
        <fullName evidence="12">Response regulator</fullName>
    </submittedName>
</protein>
<evidence type="ECO:0000256" key="6">
    <source>
        <dbReference type="ARBA" id="ARBA00022840"/>
    </source>
</evidence>
<dbReference type="Proteomes" id="UP000253383">
    <property type="component" value="Unassembled WGS sequence"/>
</dbReference>
<reference evidence="12 13" key="1">
    <citation type="submission" date="2018-07" db="EMBL/GenBank/DDBJ databases">
        <title>Genome analysis of Larkinella rosea.</title>
        <authorList>
            <person name="Zhou Z."/>
            <person name="Wang G."/>
        </authorList>
    </citation>
    <scope>NUCLEOTIDE SEQUENCE [LARGE SCALE GENOMIC DNA]</scope>
    <source>
        <strain evidence="13">zzj9</strain>
    </source>
</reference>
<dbReference type="SUPFAM" id="SSF52172">
    <property type="entry name" value="CheY-like"/>
    <property type="match status" value="1"/>
</dbReference>
<sequence>MYFAGIPILNMNPPGVQQTRKTDLTVRVLIVEDNFINQTFLSTLLRKYGIPSVVVNNGLEAVNFLKKETVDLILMDIQMPVMDGLTATQQIREELGLSIPVVAVTSNPEFEVRPRCQEAGMDDFLAKPIQKKQLEAILERFLPRKDEQTPVVDQTYLREITGGDHDLINDLIAFFKVELPINKQALFEALDQNNRDEFDHLAHRFRSSLNSVAMLDIAAGLKKIEKNPALTDQQVRESLTDLFRQIAIGLETLEVLIKR</sequence>
<dbReference type="GO" id="GO:0000160">
    <property type="term" value="P:phosphorelay signal transduction system"/>
    <property type="evidence" value="ECO:0007669"/>
    <property type="project" value="UniProtKB-KW"/>
</dbReference>
<keyword evidence="6" id="KW-0067">ATP-binding</keyword>
<dbReference type="InterPro" id="IPR001789">
    <property type="entry name" value="Sig_transdc_resp-reg_receiver"/>
</dbReference>
<evidence type="ECO:0000256" key="4">
    <source>
        <dbReference type="ARBA" id="ARBA00022692"/>
    </source>
</evidence>
<dbReference type="AlphaFoldDB" id="A0A368JV43"/>
<keyword evidence="9" id="KW-0472">Membrane</keyword>
<evidence type="ECO:0000259" key="11">
    <source>
        <dbReference type="PROSITE" id="PS50110"/>
    </source>
</evidence>